<feature type="transmembrane region" description="Helical" evidence="2">
    <location>
        <begin position="20"/>
        <end position="40"/>
    </location>
</feature>
<evidence type="ECO:0000256" key="2">
    <source>
        <dbReference type="SAM" id="Phobius"/>
    </source>
</evidence>
<keyword evidence="2" id="KW-0812">Transmembrane</keyword>
<organism evidence="3 4">
    <name type="scientific">Virgisporangium aurantiacum</name>
    <dbReference type="NCBI Taxonomy" id="175570"/>
    <lineage>
        <taxon>Bacteria</taxon>
        <taxon>Bacillati</taxon>
        <taxon>Actinomycetota</taxon>
        <taxon>Actinomycetes</taxon>
        <taxon>Micromonosporales</taxon>
        <taxon>Micromonosporaceae</taxon>
        <taxon>Virgisporangium</taxon>
    </lineage>
</organism>
<dbReference type="EMBL" id="BOPG01000083">
    <property type="protein sequence ID" value="GIJ62798.1"/>
    <property type="molecule type" value="Genomic_DNA"/>
</dbReference>
<proteinExistence type="predicted"/>
<keyword evidence="2" id="KW-1133">Transmembrane helix</keyword>
<reference evidence="3" key="1">
    <citation type="submission" date="2021-01" db="EMBL/GenBank/DDBJ databases">
        <title>Whole genome shotgun sequence of Virgisporangium aurantiacum NBRC 16421.</title>
        <authorList>
            <person name="Komaki H."/>
            <person name="Tamura T."/>
        </authorList>
    </citation>
    <scope>NUCLEOTIDE SEQUENCE</scope>
    <source>
        <strain evidence="3">NBRC 16421</strain>
    </source>
</reference>
<evidence type="ECO:0000313" key="3">
    <source>
        <dbReference type="EMBL" id="GIJ62798.1"/>
    </source>
</evidence>
<feature type="compositionally biased region" description="Low complexity" evidence="1">
    <location>
        <begin position="58"/>
        <end position="68"/>
    </location>
</feature>
<sequence length="653" mass="68618">MRLRRHYLSTAHLPEKDQTLIKKLILLAAVVATGVTLTVVTTHDSEATTAPPRPGVPAPASGAAGPHTVTLGTGDRVTVAAPDGTNLSVRPGPGRTGMRFAVVRTGAGTYVVPRDTLARFRDGTVDRTRFEIATTRVPTVAPRVGGETHQLTIRYLDLTGAPTQDAVAVVSGWDNAMAEWPAVNPDGTSTVKLPAGRYNLGAYLGSGPNTTLLVQPVVDLTGDLTVTLDARVAGAVTLTVPEPSARAGFVDVGYSFYPTTQTWPAGMYLTGDEEAPVRIGQVGPPAAPGELVGSVAAQWGKPDGTGDFTDSPYLYSVAETFPGRLPGGFTRAYRPGDFATVHQQFAASGPKQSARHLMFPAVSPKPAGTSALSVPTTLPGSRVEYVQAGVRWSEQQWTGVTDASGAFRSQKRLYQQPTAYRPGRTYRDQWNAGPTGPAFGQEGEAAWQWASRQGDRIDVGLPLYGDRAGHAGSFVPTDESRSALYRDGELVGEFPASGGGSFTVPAEPAGYRLEVADTRSTDDLTTRVSAAWTFRSGHTDGTAPVRLPLPAVRFTPALDADNAAPANRGFDLPVAVESQPGAPAARIVGLTVEISYDDGATWSAVPVRPASGGWTGTVRHPAGAGFASLRATARDAAGTTVTQTLVRAYRIRA</sequence>
<keyword evidence="2" id="KW-0472">Membrane</keyword>
<gene>
    <name evidence="3" type="ORF">Vau01_103140</name>
</gene>
<comment type="caution">
    <text evidence="3">The sequence shown here is derived from an EMBL/GenBank/DDBJ whole genome shotgun (WGS) entry which is preliminary data.</text>
</comment>
<feature type="region of interest" description="Disordered" evidence="1">
    <location>
        <begin position="44"/>
        <end position="71"/>
    </location>
</feature>
<keyword evidence="4" id="KW-1185">Reference proteome</keyword>
<accession>A0A8J3ZJV2</accession>
<evidence type="ECO:0000313" key="4">
    <source>
        <dbReference type="Proteomes" id="UP000612585"/>
    </source>
</evidence>
<dbReference type="Proteomes" id="UP000612585">
    <property type="component" value="Unassembled WGS sequence"/>
</dbReference>
<protein>
    <submittedName>
        <fullName evidence="3">Uncharacterized protein</fullName>
    </submittedName>
</protein>
<name>A0A8J3ZJV2_9ACTN</name>
<evidence type="ECO:0000256" key="1">
    <source>
        <dbReference type="SAM" id="MobiDB-lite"/>
    </source>
</evidence>
<dbReference type="AlphaFoldDB" id="A0A8J3ZJV2"/>